<accession>D5SPG4</accession>
<dbReference type="EMBL" id="CP001744">
    <property type="protein sequence ID" value="ADG66194.1"/>
    <property type="molecule type" value="Genomic_DNA"/>
</dbReference>
<protein>
    <submittedName>
        <fullName evidence="1">Uncharacterized protein</fullName>
    </submittedName>
</protein>
<evidence type="ECO:0000313" key="1">
    <source>
        <dbReference type="EMBL" id="ADG66194.1"/>
    </source>
</evidence>
<dbReference type="Proteomes" id="UP000002220">
    <property type="component" value="Chromosome"/>
</dbReference>
<evidence type="ECO:0000313" key="2">
    <source>
        <dbReference type="Proteomes" id="UP000002220"/>
    </source>
</evidence>
<proteinExistence type="predicted"/>
<sequence>MADRFRDKRWRNFRRRADYAPQNVYRHRTHGWEYIPVHPFGDEPEVLARLGLRPEDCRTADAWWGIDGDATLLESGVVGTLPGPARLFAKPMPHADERWVYLVAVFDAPFVTRVEFEAVMVRFVEAGFPDATQFDWRVG</sequence>
<keyword evidence="2" id="KW-1185">Reference proteome</keyword>
<reference evidence="1 2" key="1">
    <citation type="journal article" date="2010" name="Stand. Genomic Sci.">
        <title>Complete genome sequence of Planctomyces limnophilus type strain (Mu 290).</title>
        <authorList>
            <person name="Labutti K."/>
            <person name="Sikorski J."/>
            <person name="Schneider S."/>
            <person name="Nolan M."/>
            <person name="Lucas S."/>
            <person name="Glavina Del Rio T."/>
            <person name="Tice H."/>
            <person name="Cheng J.F."/>
            <person name="Goodwin L."/>
            <person name="Pitluck S."/>
            <person name="Liolios K."/>
            <person name="Ivanova N."/>
            <person name="Mavromatis K."/>
            <person name="Mikhailova N."/>
            <person name="Pati A."/>
            <person name="Chen A."/>
            <person name="Palaniappan K."/>
            <person name="Land M."/>
            <person name="Hauser L."/>
            <person name="Chang Y.J."/>
            <person name="Jeffries C.D."/>
            <person name="Tindall B.J."/>
            <person name="Rohde M."/>
            <person name="Goker M."/>
            <person name="Woyke T."/>
            <person name="Bristow J."/>
            <person name="Eisen J.A."/>
            <person name="Markowitz V."/>
            <person name="Hugenholtz P."/>
            <person name="Kyrpides N.C."/>
            <person name="Klenk H.P."/>
            <person name="Lapidus A."/>
        </authorList>
    </citation>
    <scope>NUCLEOTIDE SEQUENCE [LARGE SCALE GENOMIC DNA]</scope>
    <source>
        <strain evidence="2">ATCC 43296 / DSM 3776 / IFAM 1008 / Mu 290</strain>
    </source>
</reference>
<dbReference type="AlphaFoldDB" id="D5SPG4"/>
<gene>
    <name evidence="1" type="ordered locus">Plim_0343</name>
</gene>
<organism evidence="1 2">
    <name type="scientific">Planctopirus limnophila (strain ATCC 43296 / DSM 3776 / IFAM 1008 / Mu 290)</name>
    <name type="common">Planctomyces limnophilus</name>
    <dbReference type="NCBI Taxonomy" id="521674"/>
    <lineage>
        <taxon>Bacteria</taxon>
        <taxon>Pseudomonadati</taxon>
        <taxon>Planctomycetota</taxon>
        <taxon>Planctomycetia</taxon>
        <taxon>Planctomycetales</taxon>
        <taxon>Planctomycetaceae</taxon>
        <taxon>Planctopirus</taxon>
    </lineage>
</organism>
<dbReference type="HOGENOM" id="CLU_1843270_0_0_0"/>
<dbReference type="KEGG" id="plm:Plim_0343"/>
<name>D5SPG4_PLAL2</name>